<name>A0A5A7PG15_STRAF</name>
<evidence type="ECO:0000313" key="1">
    <source>
        <dbReference type="EMBL" id="GER31642.1"/>
    </source>
</evidence>
<keyword evidence="1" id="KW-0808">Transferase</keyword>
<dbReference type="GO" id="GO:0016757">
    <property type="term" value="F:glycosyltransferase activity"/>
    <property type="evidence" value="ECO:0007669"/>
    <property type="project" value="UniProtKB-KW"/>
</dbReference>
<sequence length="126" mass="14932">MDHGCAKHHSTQFILPAKKAKVEKRRRRQVLYGRQITRYHTLSQDVLRNKPFFFTGIQHHDNLAHNIPSSRKTFMGISSYLCLFTNEETKKAMGIMREKSEETEKKMGVIREMREQVEHLMRYAPN</sequence>
<keyword evidence="2" id="KW-1185">Reference proteome</keyword>
<keyword evidence="1" id="KW-0328">Glycosyltransferase</keyword>
<organism evidence="1 2">
    <name type="scientific">Striga asiatica</name>
    <name type="common">Asiatic witchweed</name>
    <name type="synonym">Buchnera asiatica</name>
    <dbReference type="NCBI Taxonomy" id="4170"/>
    <lineage>
        <taxon>Eukaryota</taxon>
        <taxon>Viridiplantae</taxon>
        <taxon>Streptophyta</taxon>
        <taxon>Embryophyta</taxon>
        <taxon>Tracheophyta</taxon>
        <taxon>Spermatophyta</taxon>
        <taxon>Magnoliopsida</taxon>
        <taxon>eudicotyledons</taxon>
        <taxon>Gunneridae</taxon>
        <taxon>Pentapetalae</taxon>
        <taxon>asterids</taxon>
        <taxon>lamiids</taxon>
        <taxon>Lamiales</taxon>
        <taxon>Orobanchaceae</taxon>
        <taxon>Buchnereae</taxon>
        <taxon>Striga</taxon>
    </lineage>
</organism>
<dbReference type="Proteomes" id="UP000325081">
    <property type="component" value="Unassembled WGS sequence"/>
</dbReference>
<reference evidence="2" key="1">
    <citation type="journal article" date="2019" name="Curr. Biol.">
        <title>Genome Sequence of Striga asiatica Provides Insight into the Evolution of Plant Parasitism.</title>
        <authorList>
            <person name="Yoshida S."/>
            <person name="Kim S."/>
            <person name="Wafula E.K."/>
            <person name="Tanskanen J."/>
            <person name="Kim Y.M."/>
            <person name="Honaas L."/>
            <person name="Yang Z."/>
            <person name="Spallek T."/>
            <person name="Conn C.E."/>
            <person name="Ichihashi Y."/>
            <person name="Cheong K."/>
            <person name="Cui S."/>
            <person name="Der J.P."/>
            <person name="Gundlach H."/>
            <person name="Jiao Y."/>
            <person name="Hori C."/>
            <person name="Ishida J.K."/>
            <person name="Kasahara H."/>
            <person name="Kiba T."/>
            <person name="Kim M.S."/>
            <person name="Koo N."/>
            <person name="Laohavisit A."/>
            <person name="Lee Y.H."/>
            <person name="Lumba S."/>
            <person name="McCourt P."/>
            <person name="Mortimer J.C."/>
            <person name="Mutuku J.M."/>
            <person name="Nomura T."/>
            <person name="Sasaki-Sekimoto Y."/>
            <person name="Seto Y."/>
            <person name="Wang Y."/>
            <person name="Wakatake T."/>
            <person name="Sakakibara H."/>
            <person name="Demura T."/>
            <person name="Yamaguchi S."/>
            <person name="Yoneyama K."/>
            <person name="Manabe R.I."/>
            <person name="Nelson D.C."/>
            <person name="Schulman A.H."/>
            <person name="Timko M.P."/>
            <person name="dePamphilis C.W."/>
            <person name="Choi D."/>
            <person name="Shirasu K."/>
        </authorList>
    </citation>
    <scope>NUCLEOTIDE SEQUENCE [LARGE SCALE GENOMIC DNA]</scope>
    <source>
        <strain evidence="2">cv. UVA1</strain>
    </source>
</reference>
<dbReference type="AlphaFoldDB" id="A0A5A7PG15"/>
<comment type="caution">
    <text evidence="1">The sequence shown here is derived from an EMBL/GenBank/DDBJ whole genome shotgun (WGS) entry which is preliminary data.</text>
</comment>
<gene>
    <name evidence="1" type="ORF">STAS_07657</name>
</gene>
<accession>A0A5A7PG15</accession>
<dbReference type="EMBL" id="BKCP01004505">
    <property type="protein sequence ID" value="GER31642.1"/>
    <property type="molecule type" value="Genomic_DNA"/>
</dbReference>
<protein>
    <submittedName>
        <fullName evidence="1">Uracil phosphoribosyltransferase</fullName>
    </submittedName>
</protein>
<proteinExistence type="predicted"/>
<evidence type="ECO:0000313" key="2">
    <source>
        <dbReference type="Proteomes" id="UP000325081"/>
    </source>
</evidence>